<name>A0A4P6KE65_9MICO</name>
<dbReference type="SUPFAM" id="SSF48576">
    <property type="entry name" value="Terpenoid synthases"/>
    <property type="match status" value="1"/>
</dbReference>
<evidence type="ECO:0000256" key="1">
    <source>
        <dbReference type="ARBA" id="ARBA00001946"/>
    </source>
</evidence>
<dbReference type="GO" id="GO:0008299">
    <property type="term" value="P:isoprenoid biosynthetic process"/>
    <property type="evidence" value="ECO:0007669"/>
    <property type="project" value="InterPro"/>
</dbReference>
<evidence type="ECO:0000313" key="8">
    <source>
        <dbReference type="EMBL" id="QBE48715.1"/>
    </source>
</evidence>
<dbReference type="GO" id="GO:0046872">
    <property type="term" value="F:metal ion binding"/>
    <property type="evidence" value="ECO:0007669"/>
    <property type="project" value="UniProtKB-KW"/>
</dbReference>
<dbReference type="InterPro" id="IPR008949">
    <property type="entry name" value="Isoprenoid_synthase_dom_sf"/>
</dbReference>
<evidence type="ECO:0000256" key="2">
    <source>
        <dbReference type="ARBA" id="ARBA00006706"/>
    </source>
</evidence>
<dbReference type="Pfam" id="PF00348">
    <property type="entry name" value="polyprenyl_synt"/>
    <property type="match status" value="1"/>
</dbReference>
<dbReference type="RefSeq" id="WP_130109850.1">
    <property type="nucleotide sequence ID" value="NZ_CP035806.1"/>
</dbReference>
<dbReference type="OrthoDB" id="4497239at2"/>
<dbReference type="Gene3D" id="1.10.600.10">
    <property type="entry name" value="Farnesyl Diphosphate Synthase"/>
    <property type="match status" value="1"/>
</dbReference>
<dbReference type="InterPro" id="IPR033749">
    <property type="entry name" value="Polyprenyl_synt_CS"/>
</dbReference>
<dbReference type="KEGG" id="ltr:EVS81_07635"/>
<protein>
    <submittedName>
        <fullName evidence="8">Polyprenyl synthetase family protein</fullName>
    </submittedName>
</protein>
<comment type="similarity">
    <text evidence="2 6">Belongs to the FPP/GGPP synthase family.</text>
</comment>
<dbReference type="Proteomes" id="UP000289260">
    <property type="component" value="Chromosome"/>
</dbReference>
<dbReference type="PROSITE" id="PS00723">
    <property type="entry name" value="POLYPRENYL_SYNTHASE_1"/>
    <property type="match status" value="1"/>
</dbReference>
<evidence type="ECO:0000256" key="5">
    <source>
        <dbReference type="ARBA" id="ARBA00022842"/>
    </source>
</evidence>
<sequence length="387" mass="41958">MAGEQRTAGAGLATLEDAARAATPSALEPREEIEREIRELLDRRAARAAAYGPTYAEVWEAASRCAQGGKLLRPRLLVDAFDALAAPQLRGSERRESALRIAAAIEILHFSFLLHDDVIDEDLLRRGTPNLIGELLRRQEAVDGDGQAPRGGAGGPLHWARSSGILVGDAMLSLVHQVFAREPLPEELRLRLLDLLDHTITESIVGECADVGLSDGIMPAELSAVLEMTRLKTATYTFELPLRAAAVLAGAVPRTETAIAAIARRFGVAFQLQDDLLSAFSSSDQHGKDPFSDFREGKETAIIAYARMTSAWPGIEPRFGAADFTDRDGAAIRAQLVACGAEEFIRSLVDEHLRAALELVSTTDGALPPALVDRLLRLVESLEKRRF</sequence>
<keyword evidence="4" id="KW-0479">Metal-binding</keyword>
<gene>
    <name evidence="8" type="ORF">EVS81_07635</name>
</gene>
<organism evidence="8 9">
    <name type="scientific">Leucobacter triazinivorans</name>
    <dbReference type="NCBI Taxonomy" id="1784719"/>
    <lineage>
        <taxon>Bacteria</taxon>
        <taxon>Bacillati</taxon>
        <taxon>Actinomycetota</taxon>
        <taxon>Actinomycetes</taxon>
        <taxon>Micrococcales</taxon>
        <taxon>Microbacteriaceae</taxon>
        <taxon>Leucobacter</taxon>
    </lineage>
</organism>
<evidence type="ECO:0000256" key="7">
    <source>
        <dbReference type="SAM" id="MobiDB-lite"/>
    </source>
</evidence>
<dbReference type="EMBL" id="CP035806">
    <property type="protein sequence ID" value="QBE48715.1"/>
    <property type="molecule type" value="Genomic_DNA"/>
</dbReference>
<dbReference type="AlphaFoldDB" id="A0A4P6KE65"/>
<dbReference type="PANTHER" id="PTHR12001">
    <property type="entry name" value="GERANYLGERANYL PYROPHOSPHATE SYNTHASE"/>
    <property type="match status" value="1"/>
</dbReference>
<accession>A0A4P6KE65</accession>
<dbReference type="SFLD" id="SFLDS00005">
    <property type="entry name" value="Isoprenoid_Synthase_Type_I"/>
    <property type="match status" value="1"/>
</dbReference>
<keyword evidence="5" id="KW-0460">Magnesium</keyword>
<evidence type="ECO:0000256" key="4">
    <source>
        <dbReference type="ARBA" id="ARBA00022723"/>
    </source>
</evidence>
<evidence type="ECO:0000256" key="3">
    <source>
        <dbReference type="ARBA" id="ARBA00022679"/>
    </source>
</evidence>
<keyword evidence="9" id="KW-1185">Reference proteome</keyword>
<evidence type="ECO:0000313" key="9">
    <source>
        <dbReference type="Proteomes" id="UP000289260"/>
    </source>
</evidence>
<proteinExistence type="inferred from homology"/>
<keyword evidence="3 6" id="KW-0808">Transferase</keyword>
<evidence type="ECO:0000256" key="6">
    <source>
        <dbReference type="RuleBase" id="RU004466"/>
    </source>
</evidence>
<dbReference type="GO" id="GO:0004659">
    <property type="term" value="F:prenyltransferase activity"/>
    <property type="evidence" value="ECO:0007669"/>
    <property type="project" value="InterPro"/>
</dbReference>
<dbReference type="InterPro" id="IPR000092">
    <property type="entry name" value="Polyprenyl_synt"/>
</dbReference>
<comment type="cofactor">
    <cofactor evidence="1">
        <name>Mg(2+)</name>
        <dbReference type="ChEBI" id="CHEBI:18420"/>
    </cofactor>
</comment>
<feature type="region of interest" description="Disordered" evidence="7">
    <location>
        <begin position="1"/>
        <end position="28"/>
    </location>
</feature>
<reference evidence="8 9" key="1">
    <citation type="submission" date="2019-02" db="EMBL/GenBank/DDBJ databases">
        <authorList>
            <person name="Sun L."/>
            <person name="Pan D."/>
            <person name="Wu X."/>
        </authorList>
    </citation>
    <scope>NUCLEOTIDE SEQUENCE [LARGE SCALE GENOMIC DNA]</scope>
    <source>
        <strain evidence="8 9">JW-1</strain>
    </source>
</reference>
<dbReference type="PANTHER" id="PTHR12001:SF85">
    <property type="entry name" value="SHORT CHAIN ISOPRENYL DIPHOSPHATE SYNTHASE"/>
    <property type="match status" value="1"/>
</dbReference>